<evidence type="ECO:0000256" key="1">
    <source>
        <dbReference type="SAM" id="MobiDB-lite"/>
    </source>
</evidence>
<sequence length="113" mass="12748">MLKENEHMDDMISLFASDDTAQSESAPPTRMMTPLQREALKKAFATLGVLDARGQFAMVEDLTGKRIASVQELHERDAQTLIHRLADKVSSTGRKNTGNTWDDREESTWIDKL</sequence>
<dbReference type="KEGG" id="mant:BHD05_12550"/>
<reference evidence="2 3" key="1">
    <citation type="submission" date="2016-09" db="EMBL/GenBank/DDBJ databases">
        <title>Complete genome sequence of microbes from the polar regions.</title>
        <authorList>
            <person name="Liao L."/>
            <person name="Chen B."/>
        </authorList>
    </citation>
    <scope>NUCLEOTIDE SEQUENCE [LARGE SCALE GENOMIC DNA]</scope>
    <source>
        <strain evidence="2 3">ZS314</strain>
    </source>
</reference>
<feature type="compositionally biased region" description="Polar residues" evidence="1">
    <location>
        <begin position="91"/>
        <end position="100"/>
    </location>
</feature>
<accession>A0A7L5AKN4</accession>
<evidence type="ECO:0000313" key="3">
    <source>
        <dbReference type="Proteomes" id="UP000464507"/>
    </source>
</evidence>
<keyword evidence="3" id="KW-1185">Reference proteome</keyword>
<feature type="region of interest" description="Disordered" evidence="1">
    <location>
        <begin position="91"/>
        <end position="113"/>
    </location>
</feature>
<dbReference type="Proteomes" id="UP000464507">
    <property type="component" value="Chromosome"/>
</dbReference>
<dbReference type="AlphaFoldDB" id="A0A7L5AKN4"/>
<dbReference type="EMBL" id="CP017146">
    <property type="protein sequence ID" value="QHO70355.1"/>
    <property type="molecule type" value="Genomic_DNA"/>
</dbReference>
<evidence type="ECO:0000313" key="2">
    <source>
        <dbReference type="EMBL" id="QHO70355.1"/>
    </source>
</evidence>
<name>A0A7L5AKN4_9MICO</name>
<organism evidence="2 3">
    <name type="scientific">Marisediminicola antarctica</name>
    <dbReference type="NCBI Taxonomy" id="674079"/>
    <lineage>
        <taxon>Bacteria</taxon>
        <taxon>Bacillati</taxon>
        <taxon>Actinomycetota</taxon>
        <taxon>Actinomycetes</taxon>
        <taxon>Micrococcales</taxon>
        <taxon>Microbacteriaceae</taxon>
        <taxon>Marisediminicola</taxon>
    </lineage>
</organism>
<proteinExistence type="predicted"/>
<gene>
    <name evidence="2" type="ORF">BHD05_12550</name>
</gene>
<protein>
    <submittedName>
        <fullName evidence="2">Uncharacterized protein</fullName>
    </submittedName>
</protein>